<dbReference type="AlphaFoldDB" id="A0A0M9U3C4"/>
<dbReference type="InterPro" id="IPR008007">
    <property type="entry name" value="Peptidase_M42"/>
</dbReference>
<feature type="binding site" evidence="8">
    <location>
        <position position="63"/>
    </location>
    <ligand>
        <name>Zn(2+)</name>
        <dbReference type="ChEBI" id="CHEBI:29105"/>
        <label>1</label>
    </ligand>
</feature>
<dbReference type="PANTHER" id="PTHR32481">
    <property type="entry name" value="AMINOPEPTIDASE"/>
    <property type="match status" value="1"/>
</dbReference>
<dbReference type="OrthoDB" id="9772053at2"/>
<gene>
    <name evidence="10" type="ORF">ADN01_04960</name>
    <name evidence="9" type="ORF">LSAC_03553</name>
</gene>
<dbReference type="Gene3D" id="3.40.630.10">
    <property type="entry name" value="Zn peptidases"/>
    <property type="match status" value="1"/>
</dbReference>
<evidence type="ECO:0000313" key="10">
    <source>
        <dbReference type="EMBL" id="KPL87496.1"/>
    </source>
</evidence>
<dbReference type="EMBL" id="LGCM01000019">
    <property type="protein sequence ID" value="KPL87496.1"/>
    <property type="molecule type" value="Genomic_DNA"/>
</dbReference>
<sequence>MKNLIQKLVETISPSGYEGTVRDLIRAEVEPLADEVRVDALGNLIVRKGKKGPNGVRVMFSAHMDEIGVMATHIDEKGFVRFTTIGGVRPHTCVGGRVHFITGVQGVIGMERPESPDRQPTFDQLFIDVGATSRADCPVKVGDIAGFTRPFLDLGDKIVAKSMDDRIACAVQIEALRALKKTDHEVYFVFSVQEEVGLRGATTAAYGVDPEIGISVDVTGTGDTPKSGFMEVALGNGPAIKVRDGRMLSDPRLVDLMVKTAEKAKLPYQLEILEGGTTDATAIQMARAGVPASCVSIPCRYIHSPSEMVDYRDVQNAVRLIVELLAHPIVLK</sequence>
<feature type="binding site" evidence="8">
    <location>
        <position position="164"/>
    </location>
    <ligand>
        <name>Zn(2+)</name>
        <dbReference type="ChEBI" id="CHEBI:29105"/>
        <label>1</label>
    </ligand>
</feature>
<reference evidence="10 11" key="2">
    <citation type="submission" date="2015-07" db="EMBL/GenBank/DDBJ databases">
        <title>Genome sequence of Levilinea saccharolytica DSM 16555.</title>
        <authorList>
            <person name="Hemp J."/>
            <person name="Ward L.M."/>
            <person name="Pace L.A."/>
            <person name="Fischer W.W."/>
        </authorList>
    </citation>
    <scope>NUCLEOTIDE SEQUENCE [LARGE SCALE GENOMIC DNA]</scope>
    <source>
        <strain evidence="10 11">KIBI-1</strain>
    </source>
</reference>
<keyword evidence="4 8" id="KW-0479">Metal-binding</keyword>
<evidence type="ECO:0000256" key="4">
    <source>
        <dbReference type="ARBA" id="ARBA00022723"/>
    </source>
</evidence>
<evidence type="ECO:0000256" key="3">
    <source>
        <dbReference type="ARBA" id="ARBA00022670"/>
    </source>
</evidence>
<evidence type="ECO:0000313" key="11">
    <source>
        <dbReference type="Proteomes" id="UP000050501"/>
    </source>
</evidence>
<dbReference type="EMBL" id="DF967975">
    <property type="protein sequence ID" value="GAP19643.1"/>
    <property type="molecule type" value="Genomic_DNA"/>
</dbReference>
<proteinExistence type="inferred from homology"/>
<comment type="similarity">
    <text evidence="1 6">Belongs to the peptidase M42 family.</text>
</comment>
<dbReference type="PATRIC" id="fig|229921.5.peg.3346"/>
<dbReference type="InterPro" id="IPR023367">
    <property type="entry name" value="Peptidase_M42_dom2"/>
</dbReference>
<keyword evidence="3" id="KW-0645">Protease</keyword>
<evidence type="ECO:0000256" key="1">
    <source>
        <dbReference type="ARBA" id="ARBA00006272"/>
    </source>
</evidence>
<dbReference type="CDD" id="cd05656">
    <property type="entry name" value="M42_Frv"/>
    <property type="match status" value="1"/>
</dbReference>
<dbReference type="Proteomes" id="UP000050501">
    <property type="component" value="Unassembled WGS sequence"/>
</dbReference>
<dbReference type="STRING" id="229921.ADN01_04960"/>
<evidence type="ECO:0000256" key="7">
    <source>
        <dbReference type="PIRSR" id="PIRSR001123-1"/>
    </source>
</evidence>
<feature type="binding site" evidence="8">
    <location>
        <position position="195"/>
    </location>
    <ligand>
        <name>Zn(2+)</name>
        <dbReference type="ChEBI" id="CHEBI:29105"/>
        <label>2</label>
    </ligand>
</feature>
<dbReference type="SUPFAM" id="SSF53187">
    <property type="entry name" value="Zn-dependent exopeptidases"/>
    <property type="match status" value="1"/>
</dbReference>
<keyword evidence="5" id="KW-0378">Hydrolase</keyword>
<feature type="binding site" evidence="8">
    <location>
        <position position="303"/>
    </location>
    <ligand>
        <name>Zn(2+)</name>
        <dbReference type="ChEBI" id="CHEBI:29105"/>
        <label>2</label>
    </ligand>
</feature>
<dbReference type="GO" id="GO:0004177">
    <property type="term" value="F:aminopeptidase activity"/>
    <property type="evidence" value="ECO:0007669"/>
    <property type="project" value="UniProtKB-UniRule"/>
</dbReference>
<reference evidence="9" key="1">
    <citation type="journal article" date="2015" name="Genome Announc.">
        <title>Draft Genome Sequences of Anaerolinea thermolimosa IMO-1, Bellilinea caldifistulae GOMI-1, Leptolinea tardivitalis YMTK-2, Levilinea saccharolytica KIBI-1, Longilinea arvoryzae KOME-1, Previously Described as Members of the Class Anaerolineae (Chloroflexi).</title>
        <authorList>
            <person name="Matsuura N."/>
            <person name="Tourlousse M.D."/>
            <person name="Ohashi A."/>
            <person name="Hugenholtz P."/>
            <person name="Sekiguchi Y."/>
        </authorList>
    </citation>
    <scope>NUCLEOTIDE SEQUENCE</scope>
    <source>
        <strain evidence="9">KIBI-1</strain>
    </source>
</reference>
<evidence type="ECO:0000313" key="9">
    <source>
        <dbReference type="EMBL" id="GAP19643.1"/>
    </source>
</evidence>
<accession>A0A0M9U3C4</accession>
<evidence type="ECO:0000256" key="5">
    <source>
        <dbReference type="ARBA" id="ARBA00022801"/>
    </source>
</evidence>
<keyword evidence="11" id="KW-1185">Reference proteome</keyword>
<dbReference type="GO" id="GO:0006508">
    <property type="term" value="P:proteolysis"/>
    <property type="evidence" value="ECO:0007669"/>
    <property type="project" value="UniProtKB-KW"/>
</dbReference>
<protein>
    <submittedName>
        <fullName evidence="10">Aminopeptidase</fullName>
    </submittedName>
    <submittedName>
        <fullName evidence="9">Cellulase M</fullName>
    </submittedName>
</protein>
<organism evidence="9">
    <name type="scientific">Levilinea saccharolytica</name>
    <dbReference type="NCBI Taxonomy" id="229921"/>
    <lineage>
        <taxon>Bacteria</taxon>
        <taxon>Bacillati</taxon>
        <taxon>Chloroflexota</taxon>
        <taxon>Anaerolineae</taxon>
        <taxon>Anaerolineales</taxon>
        <taxon>Anaerolineaceae</taxon>
        <taxon>Levilinea</taxon>
    </lineage>
</organism>
<dbReference type="GO" id="GO:0046872">
    <property type="term" value="F:metal ion binding"/>
    <property type="evidence" value="ECO:0007669"/>
    <property type="project" value="UniProtKB-UniRule"/>
</dbReference>
<dbReference type="Pfam" id="PF05343">
    <property type="entry name" value="Peptidase_M42"/>
    <property type="match status" value="1"/>
</dbReference>
<feature type="active site" description="Proton acceptor" evidence="7">
    <location>
        <position position="194"/>
    </location>
</feature>
<dbReference type="PANTHER" id="PTHR32481:SF9">
    <property type="entry name" value="ENDOGLUCANASE"/>
    <property type="match status" value="1"/>
</dbReference>
<dbReference type="RefSeq" id="WP_062419904.1">
    <property type="nucleotide sequence ID" value="NZ_BBXZ01000186.1"/>
</dbReference>
<feature type="binding site" evidence="8">
    <location>
        <position position="217"/>
    </location>
    <ligand>
        <name>Zn(2+)</name>
        <dbReference type="ChEBI" id="CHEBI:29105"/>
        <label>1</label>
    </ligand>
</feature>
<dbReference type="Gene3D" id="2.40.30.40">
    <property type="entry name" value="Peptidase M42, domain 2"/>
    <property type="match status" value="1"/>
</dbReference>
<keyword evidence="2 10" id="KW-0031">Aminopeptidase</keyword>
<feature type="binding site" evidence="8">
    <location>
        <position position="164"/>
    </location>
    <ligand>
        <name>Zn(2+)</name>
        <dbReference type="ChEBI" id="CHEBI:29105"/>
        <label>2</label>
    </ligand>
</feature>
<evidence type="ECO:0000256" key="8">
    <source>
        <dbReference type="PIRSR" id="PIRSR001123-2"/>
    </source>
</evidence>
<evidence type="ECO:0000256" key="2">
    <source>
        <dbReference type="ARBA" id="ARBA00022438"/>
    </source>
</evidence>
<dbReference type="InterPro" id="IPR051464">
    <property type="entry name" value="Peptidase_M42_aminopept"/>
</dbReference>
<comment type="cofactor">
    <cofactor evidence="8">
        <name>a divalent metal cation</name>
        <dbReference type="ChEBI" id="CHEBI:60240"/>
    </cofactor>
    <text evidence="8">Binds 2 divalent metal cations per subunit.</text>
</comment>
<dbReference type="SUPFAM" id="SSF101821">
    <property type="entry name" value="Aminopeptidase/glucanase lid domain"/>
    <property type="match status" value="1"/>
</dbReference>
<dbReference type="PIRSF" id="PIRSF001123">
    <property type="entry name" value="PepA_GA"/>
    <property type="match status" value="1"/>
</dbReference>
<name>A0A0M9U3C4_9CHLR</name>
<evidence type="ECO:0000256" key="6">
    <source>
        <dbReference type="PIRNR" id="PIRNR001123"/>
    </source>
</evidence>